<feature type="active site" description="Proton acceptor" evidence="3">
    <location>
        <position position="195"/>
    </location>
</feature>
<dbReference type="RefSeq" id="XP_010791000.1">
    <property type="nucleotide sequence ID" value="XM_010792698.1"/>
</dbReference>
<evidence type="ECO:0000256" key="2">
    <source>
        <dbReference type="ARBA" id="ARBA00023239"/>
    </source>
</evidence>
<comment type="subcellular location">
    <subcellularLocation>
        <location evidence="1">Membrane</location>
        <topology evidence="1">Multi-pass membrane protein</topology>
    </subcellularLocation>
</comment>
<dbReference type="OrthoDB" id="2924818at2759"/>
<dbReference type="InterPro" id="IPR036259">
    <property type="entry name" value="MFS_trans_sf"/>
</dbReference>
<dbReference type="InterPro" id="IPR013024">
    <property type="entry name" value="GGCT-like"/>
</dbReference>
<dbReference type="GeneID" id="104963997"/>
<reference evidence="7" key="1">
    <citation type="submission" date="2025-08" db="UniProtKB">
        <authorList>
            <consortium name="RefSeq"/>
        </authorList>
    </citation>
    <scope>IDENTIFICATION</scope>
    <source>
        <tissue evidence="7">Muscle</tissue>
    </source>
</reference>
<gene>
    <name evidence="7" type="primary">LOC104963997</name>
</gene>
<keyword evidence="2" id="KW-0456">Lyase</keyword>
<dbReference type="Gene3D" id="3.10.490.10">
    <property type="entry name" value="Gamma-glutamyl cyclotransferase-like"/>
    <property type="match status" value="1"/>
</dbReference>
<dbReference type="KEGG" id="ncc:104963997"/>
<feature type="transmembrane region" description="Helical" evidence="5">
    <location>
        <begin position="12"/>
        <end position="33"/>
    </location>
</feature>
<accession>A0A6I9PTC2</accession>
<dbReference type="Pfam" id="PF13772">
    <property type="entry name" value="AIG2_2"/>
    <property type="match status" value="1"/>
</dbReference>
<feature type="transmembrane region" description="Helical" evidence="5">
    <location>
        <begin position="53"/>
        <end position="73"/>
    </location>
</feature>
<evidence type="ECO:0000256" key="3">
    <source>
        <dbReference type="PIRSR" id="PIRSR617939-1"/>
    </source>
</evidence>
<keyword evidence="5" id="KW-0812">Transmembrane</keyword>
<proteinExistence type="predicted"/>
<feature type="transmembrane region" description="Helical" evidence="5">
    <location>
        <begin position="80"/>
        <end position="98"/>
    </location>
</feature>
<evidence type="ECO:0000256" key="4">
    <source>
        <dbReference type="PIRSR" id="PIRSR617939-2"/>
    </source>
</evidence>
<feature type="binding site" evidence="4">
    <location>
        <position position="235"/>
    </location>
    <ligand>
        <name>substrate</name>
    </ligand>
</feature>
<keyword evidence="6" id="KW-1185">Reference proteome</keyword>
<dbReference type="GO" id="GO:0003839">
    <property type="term" value="F:gamma-glutamylcyclotransferase activity"/>
    <property type="evidence" value="ECO:0007669"/>
    <property type="project" value="InterPro"/>
</dbReference>
<dbReference type="GO" id="GO:0016020">
    <property type="term" value="C:membrane"/>
    <property type="evidence" value="ECO:0007669"/>
    <property type="project" value="UniProtKB-SubCell"/>
</dbReference>
<organism evidence="6 7">
    <name type="scientific">Notothenia coriiceps</name>
    <name type="common">black rockcod</name>
    <dbReference type="NCBI Taxonomy" id="8208"/>
    <lineage>
        <taxon>Eukaryota</taxon>
        <taxon>Metazoa</taxon>
        <taxon>Chordata</taxon>
        <taxon>Craniata</taxon>
        <taxon>Vertebrata</taxon>
        <taxon>Euteleostomi</taxon>
        <taxon>Actinopterygii</taxon>
        <taxon>Neopterygii</taxon>
        <taxon>Teleostei</taxon>
        <taxon>Neoteleostei</taxon>
        <taxon>Acanthomorphata</taxon>
        <taxon>Eupercaria</taxon>
        <taxon>Perciformes</taxon>
        <taxon>Notothenioidei</taxon>
        <taxon>Nototheniidae</taxon>
        <taxon>Notothenia</taxon>
    </lineage>
</organism>
<dbReference type="InterPro" id="IPR017939">
    <property type="entry name" value="G-Glutamylcylcotransferase"/>
</dbReference>
<keyword evidence="5" id="KW-1133">Transmembrane helix</keyword>
<sequence>MNSRRPPDGGYGWVVVMSAFFIMGLTAAVLKNFGLFFLDIQSHFQVMTSTTSWVTSTTIGMFHLGAPLASVLTLRFSQRVVIILGGLLSASGMLLASLDLSLPWLYLTMGVMQGNTLEAFPLFSRSPSLLAFYSRPHHPSLCVQDYKLNFGLYNKYVDNIWHGGVATIESCQGAEVWGVIWTLSNENLPSLDNQEGVNESYYSPLELSLETDKGLLLCRTYQMNNFHACPPSPQYKQVVCLGAEQNGLPVDYLKRLQAIETNNYSGPSLLDQITTVTK</sequence>
<dbReference type="AlphaFoldDB" id="A0A6I9PTC2"/>
<keyword evidence="5" id="KW-0472">Membrane</keyword>
<dbReference type="SUPFAM" id="SSF110857">
    <property type="entry name" value="Gamma-glutamyl cyclotransferase-like"/>
    <property type="match status" value="1"/>
</dbReference>
<protein>
    <submittedName>
        <fullName evidence="7">Gamma-glutamylcyclotransferase</fullName>
    </submittedName>
</protein>
<dbReference type="Proteomes" id="UP000504611">
    <property type="component" value="Unplaced"/>
</dbReference>
<dbReference type="InterPro" id="IPR036568">
    <property type="entry name" value="GGCT-like_sf"/>
</dbReference>
<evidence type="ECO:0000313" key="6">
    <source>
        <dbReference type="Proteomes" id="UP000504611"/>
    </source>
</evidence>
<dbReference type="PANTHER" id="PTHR12935">
    <property type="entry name" value="GAMMA-GLUTAMYLCYCLOTRANSFERASE"/>
    <property type="match status" value="1"/>
</dbReference>
<evidence type="ECO:0000313" key="7">
    <source>
        <dbReference type="RefSeq" id="XP_010791000.1"/>
    </source>
</evidence>
<dbReference type="PANTHER" id="PTHR12935:SF13">
    <property type="entry name" value="GAMMA-GLUTAMYLCYCLOTRANSFERASE"/>
    <property type="match status" value="1"/>
</dbReference>
<dbReference type="SUPFAM" id="SSF103473">
    <property type="entry name" value="MFS general substrate transporter"/>
    <property type="match status" value="1"/>
</dbReference>
<evidence type="ECO:0000256" key="1">
    <source>
        <dbReference type="ARBA" id="ARBA00004141"/>
    </source>
</evidence>
<name>A0A6I9PTC2_9TELE</name>
<dbReference type="CDD" id="cd06661">
    <property type="entry name" value="GGCT_like"/>
    <property type="match status" value="1"/>
</dbReference>
<evidence type="ECO:0000256" key="5">
    <source>
        <dbReference type="SAM" id="Phobius"/>
    </source>
</evidence>